<evidence type="ECO:0000313" key="3">
    <source>
        <dbReference type="Proteomes" id="UP000184048"/>
    </source>
</evidence>
<dbReference type="EMBL" id="FQUU01000005">
    <property type="protein sequence ID" value="SHF03817.1"/>
    <property type="molecule type" value="Genomic_DNA"/>
</dbReference>
<reference evidence="2 3" key="1">
    <citation type="submission" date="2016-11" db="EMBL/GenBank/DDBJ databases">
        <authorList>
            <person name="Jaros S."/>
            <person name="Januszkiewicz K."/>
            <person name="Wedrychowicz H."/>
        </authorList>
    </citation>
    <scope>NUCLEOTIDE SEQUENCE [LARGE SCALE GENOMIC DNA]</scope>
    <source>
        <strain evidence="2 3">DSM 18119</strain>
    </source>
</reference>
<dbReference type="AlphaFoldDB" id="A0A1M4YDH7"/>
<keyword evidence="1" id="KW-1133">Transmembrane helix</keyword>
<dbReference type="OrthoDB" id="9822826at2"/>
<dbReference type="RefSeq" id="WP_072834884.1">
    <property type="nucleotide sequence ID" value="NZ_FQUU01000005.1"/>
</dbReference>
<evidence type="ECO:0000313" key="2">
    <source>
        <dbReference type="EMBL" id="SHF03817.1"/>
    </source>
</evidence>
<sequence>MELIQTIETTTINNKNYGIFIFVYIFGGIALFMLVGLSLHSVIIGVGGYITVMISPLFFEKQFRKRFIKKATVVFASDCLQIKQYRFSDNEPDDVAELPFNDIKSYKAWASSKNDFSSIKFILADGTKTKYTFVEQYGGKDDIVDILHKSIGIFNKSRAEGQKIRLIPNLFATKAGKYFIAVLTLLLITTIIVQIIYKPKTIPFSLLAGAMLYLQILAQRRKDLDAIKEQ</sequence>
<dbReference type="STRING" id="1121884.SAMN02745131_01685"/>
<keyword evidence="1" id="KW-0812">Transmembrane</keyword>
<feature type="transmembrane region" description="Helical" evidence="1">
    <location>
        <begin position="178"/>
        <end position="196"/>
    </location>
</feature>
<evidence type="ECO:0000256" key="1">
    <source>
        <dbReference type="SAM" id="Phobius"/>
    </source>
</evidence>
<protein>
    <submittedName>
        <fullName evidence="2">Uncharacterized protein</fullName>
    </submittedName>
</protein>
<gene>
    <name evidence="2" type="ORF">SAMN02745131_01685</name>
</gene>
<feature type="transmembrane region" description="Helical" evidence="1">
    <location>
        <begin position="202"/>
        <end position="218"/>
    </location>
</feature>
<accession>A0A1M4YDH7</accession>
<proteinExistence type="predicted"/>
<keyword evidence="3" id="KW-1185">Reference proteome</keyword>
<feature type="transmembrane region" description="Helical" evidence="1">
    <location>
        <begin position="41"/>
        <end position="59"/>
    </location>
</feature>
<dbReference type="Proteomes" id="UP000184048">
    <property type="component" value="Unassembled WGS sequence"/>
</dbReference>
<keyword evidence="1" id="KW-0472">Membrane</keyword>
<feature type="transmembrane region" description="Helical" evidence="1">
    <location>
        <begin position="17"/>
        <end position="35"/>
    </location>
</feature>
<organism evidence="2 3">
    <name type="scientific">Flavisolibacter ginsengisoli DSM 18119</name>
    <dbReference type="NCBI Taxonomy" id="1121884"/>
    <lineage>
        <taxon>Bacteria</taxon>
        <taxon>Pseudomonadati</taxon>
        <taxon>Bacteroidota</taxon>
        <taxon>Chitinophagia</taxon>
        <taxon>Chitinophagales</taxon>
        <taxon>Chitinophagaceae</taxon>
        <taxon>Flavisolibacter</taxon>
    </lineage>
</organism>
<name>A0A1M4YDH7_9BACT</name>